<evidence type="ECO:0000256" key="1">
    <source>
        <dbReference type="ARBA" id="ARBA00004141"/>
    </source>
</evidence>
<feature type="transmembrane region" description="Helical" evidence="6">
    <location>
        <begin position="216"/>
        <end position="237"/>
    </location>
</feature>
<evidence type="ECO:0000256" key="4">
    <source>
        <dbReference type="ARBA" id="ARBA00022989"/>
    </source>
</evidence>
<sequence length="367" mass="39311">MPQPPTPPALGNRSFVLLLVLVTVAFGWILWPLAGSVLWAMALAIVFRPLYLLALRRSGRRPNTAALLTVLAIVLLVILPLSLVLGTLLREGSVLVQKVQSGQISFSVYLVQIYDALPSSVREMLTRLDADSIATLKLKLGAALNQGSQVVAGKLLGIGQDAFDFLVSFGVMLYLLYFLLRDGERLSTRIRLAIPLPDRDKRQLAQKFRTVIRATVKGNIAVAMLQGALGGLAFWVLGINAPVLWAVLMAFLSLLPAVGAGLVWLPVALYLLATGHTGAGVGLIAYGALVIGMVDNVLRPLLVGKDTKMPDYVVLLSTLGGMAVFGLNGFVIGPLIAAMFLAVWDIVAQQQKHSPAEAPPTESQQQP</sequence>
<accession>A0ABW7FW64</accession>
<feature type="transmembrane region" description="Helical" evidence="6">
    <location>
        <begin position="322"/>
        <end position="344"/>
    </location>
</feature>
<protein>
    <submittedName>
        <fullName evidence="7">AI-2E family transporter</fullName>
    </submittedName>
</protein>
<keyword evidence="5 6" id="KW-0472">Membrane</keyword>
<dbReference type="PANTHER" id="PTHR21716:SF4">
    <property type="entry name" value="TRANSMEMBRANE PROTEIN 245"/>
    <property type="match status" value="1"/>
</dbReference>
<keyword evidence="8" id="KW-1185">Reference proteome</keyword>
<feature type="transmembrane region" description="Helical" evidence="6">
    <location>
        <begin position="243"/>
        <end position="271"/>
    </location>
</feature>
<feature type="transmembrane region" description="Helical" evidence="6">
    <location>
        <begin position="162"/>
        <end position="180"/>
    </location>
</feature>
<evidence type="ECO:0000313" key="8">
    <source>
        <dbReference type="Proteomes" id="UP001606099"/>
    </source>
</evidence>
<dbReference type="InterPro" id="IPR029017">
    <property type="entry name" value="Enolase-like_N"/>
</dbReference>
<feature type="transmembrane region" description="Helical" evidence="6">
    <location>
        <begin position="12"/>
        <end position="31"/>
    </location>
</feature>
<name>A0ABW7FW64_9BURK</name>
<keyword evidence="4 6" id="KW-1133">Transmembrane helix</keyword>
<dbReference type="EMBL" id="JBIGHZ010000003">
    <property type="protein sequence ID" value="MFG6448567.1"/>
    <property type="molecule type" value="Genomic_DNA"/>
</dbReference>
<feature type="transmembrane region" description="Helical" evidence="6">
    <location>
        <begin position="283"/>
        <end position="302"/>
    </location>
</feature>
<keyword evidence="3 6" id="KW-0812">Transmembrane</keyword>
<evidence type="ECO:0000256" key="6">
    <source>
        <dbReference type="SAM" id="Phobius"/>
    </source>
</evidence>
<dbReference type="SUPFAM" id="SSF54826">
    <property type="entry name" value="Enolase N-terminal domain-like"/>
    <property type="match status" value="1"/>
</dbReference>
<comment type="subcellular location">
    <subcellularLocation>
        <location evidence="1">Membrane</location>
        <topology evidence="1">Multi-pass membrane protein</topology>
    </subcellularLocation>
</comment>
<dbReference type="Gene3D" id="3.30.390.10">
    <property type="entry name" value="Enolase-like, N-terminal domain"/>
    <property type="match status" value="1"/>
</dbReference>
<feature type="transmembrane region" description="Helical" evidence="6">
    <location>
        <begin position="66"/>
        <end position="89"/>
    </location>
</feature>
<dbReference type="PANTHER" id="PTHR21716">
    <property type="entry name" value="TRANSMEMBRANE PROTEIN"/>
    <property type="match status" value="1"/>
</dbReference>
<evidence type="ECO:0000256" key="2">
    <source>
        <dbReference type="ARBA" id="ARBA00009773"/>
    </source>
</evidence>
<dbReference type="Proteomes" id="UP001606099">
    <property type="component" value="Unassembled WGS sequence"/>
</dbReference>
<gene>
    <name evidence="7" type="ORF">ACG0Z6_09990</name>
</gene>
<evidence type="ECO:0000313" key="7">
    <source>
        <dbReference type="EMBL" id="MFG6448567.1"/>
    </source>
</evidence>
<proteinExistence type="inferred from homology"/>
<comment type="caution">
    <text evidence="7">The sequence shown here is derived from an EMBL/GenBank/DDBJ whole genome shotgun (WGS) entry which is preliminary data.</text>
</comment>
<feature type="transmembrane region" description="Helical" evidence="6">
    <location>
        <begin position="37"/>
        <end position="54"/>
    </location>
</feature>
<organism evidence="7 8">
    <name type="scientific">Roseateles rivi</name>
    <dbReference type="NCBI Taxonomy" id="3299028"/>
    <lineage>
        <taxon>Bacteria</taxon>
        <taxon>Pseudomonadati</taxon>
        <taxon>Pseudomonadota</taxon>
        <taxon>Betaproteobacteria</taxon>
        <taxon>Burkholderiales</taxon>
        <taxon>Sphaerotilaceae</taxon>
        <taxon>Roseateles</taxon>
    </lineage>
</organism>
<evidence type="ECO:0000256" key="5">
    <source>
        <dbReference type="ARBA" id="ARBA00023136"/>
    </source>
</evidence>
<comment type="similarity">
    <text evidence="2">Belongs to the autoinducer-2 exporter (AI-2E) (TC 2.A.86) family.</text>
</comment>
<reference evidence="7 8" key="1">
    <citation type="submission" date="2024-08" db="EMBL/GenBank/DDBJ databases">
        <authorList>
            <person name="Lu H."/>
        </authorList>
    </citation>
    <scope>NUCLEOTIDE SEQUENCE [LARGE SCALE GENOMIC DNA]</scope>
    <source>
        <strain evidence="7 8">BYS180W</strain>
    </source>
</reference>
<dbReference type="Pfam" id="PF01594">
    <property type="entry name" value="AI-2E_transport"/>
    <property type="match status" value="1"/>
</dbReference>
<dbReference type="InterPro" id="IPR002549">
    <property type="entry name" value="AI-2E-like"/>
</dbReference>
<dbReference type="RefSeq" id="WP_394460913.1">
    <property type="nucleotide sequence ID" value="NZ_JBIGHZ010000003.1"/>
</dbReference>
<evidence type="ECO:0000256" key="3">
    <source>
        <dbReference type="ARBA" id="ARBA00022692"/>
    </source>
</evidence>